<evidence type="ECO:0000313" key="2">
    <source>
        <dbReference type="Proteomes" id="UP000248806"/>
    </source>
</evidence>
<sequence length="65" mass="7354">MLYGKRPPVHETEYSPKVHVKVSLLAPSHTAKPFLLHESEQPDTDTAEKAICQHTTQKAKQSFKL</sequence>
<proteinExistence type="predicted"/>
<accession>A0A326U4C1</accession>
<protein>
    <submittedName>
        <fullName evidence="1">Uncharacterized protein</fullName>
    </submittedName>
</protein>
<name>A0A326U4C1_THEHA</name>
<dbReference type="AlphaFoldDB" id="A0A326U4C1"/>
<keyword evidence="2" id="KW-1185">Reference proteome</keyword>
<organism evidence="1 2">
    <name type="scientific">Thermosporothrix hazakensis</name>
    <dbReference type="NCBI Taxonomy" id="644383"/>
    <lineage>
        <taxon>Bacteria</taxon>
        <taxon>Bacillati</taxon>
        <taxon>Chloroflexota</taxon>
        <taxon>Ktedonobacteria</taxon>
        <taxon>Ktedonobacterales</taxon>
        <taxon>Thermosporotrichaceae</taxon>
        <taxon>Thermosporothrix</taxon>
    </lineage>
</organism>
<gene>
    <name evidence="1" type="ORF">EI42_03590</name>
</gene>
<comment type="caution">
    <text evidence="1">The sequence shown here is derived from an EMBL/GenBank/DDBJ whole genome shotgun (WGS) entry which is preliminary data.</text>
</comment>
<dbReference type="EMBL" id="QKUF01000012">
    <property type="protein sequence ID" value="PZW27503.1"/>
    <property type="molecule type" value="Genomic_DNA"/>
</dbReference>
<dbReference type="Proteomes" id="UP000248806">
    <property type="component" value="Unassembled WGS sequence"/>
</dbReference>
<evidence type="ECO:0000313" key="1">
    <source>
        <dbReference type="EMBL" id="PZW27503.1"/>
    </source>
</evidence>
<reference evidence="1 2" key="1">
    <citation type="submission" date="2018-06" db="EMBL/GenBank/DDBJ databases">
        <title>Genomic Encyclopedia of Archaeal and Bacterial Type Strains, Phase II (KMG-II): from individual species to whole genera.</title>
        <authorList>
            <person name="Goeker M."/>
        </authorList>
    </citation>
    <scope>NUCLEOTIDE SEQUENCE [LARGE SCALE GENOMIC DNA]</scope>
    <source>
        <strain evidence="1 2">ATCC BAA-1881</strain>
    </source>
</reference>